<gene>
    <name evidence="2" type="ORF">DB31_2746</name>
</gene>
<dbReference type="Gene3D" id="2.40.160.10">
    <property type="entry name" value="Porin"/>
    <property type="match status" value="1"/>
</dbReference>
<organism evidence="2 3">
    <name type="scientific">Hyalangium minutum</name>
    <dbReference type="NCBI Taxonomy" id="394096"/>
    <lineage>
        <taxon>Bacteria</taxon>
        <taxon>Pseudomonadati</taxon>
        <taxon>Myxococcota</taxon>
        <taxon>Myxococcia</taxon>
        <taxon>Myxococcales</taxon>
        <taxon>Cystobacterineae</taxon>
        <taxon>Archangiaceae</taxon>
        <taxon>Hyalangium</taxon>
    </lineage>
</organism>
<name>A0A085W640_9BACT</name>
<reference evidence="2 3" key="1">
    <citation type="submission" date="2014-04" db="EMBL/GenBank/DDBJ databases">
        <title>Genome assembly of Hyalangium minutum DSM 14724.</title>
        <authorList>
            <person name="Sharma G."/>
            <person name="Subramanian S."/>
        </authorList>
    </citation>
    <scope>NUCLEOTIDE SEQUENCE [LARGE SCALE GENOMIC DNA]</scope>
    <source>
        <strain evidence="2 3">DSM 14724</strain>
    </source>
</reference>
<proteinExistence type="predicted"/>
<dbReference type="AlphaFoldDB" id="A0A085W640"/>
<evidence type="ECO:0000256" key="1">
    <source>
        <dbReference type="SAM" id="MobiDB-lite"/>
    </source>
</evidence>
<keyword evidence="3" id="KW-1185">Reference proteome</keyword>
<feature type="region of interest" description="Disordered" evidence="1">
    <location>
        <begin position="1"/>
        <end position="50"/>
    </location>
</feature>
<evidence type="ECO:0000313" key="3">
    <source>
        <dbReference type="Proteomes" id="UP000028725"/>
    </source>
</evidence>
<comment type="caution">
    <text evidence="2">The sequence shown here is derived from an EMBL/GenBank/DDBJ whole genome shotgun (WGS) entry which is preliminary data.</text>
</comment>
<evidence type="ECO:0008006" key="4">
    <source>
        <dbReference type="Google" id="ProtNLM"/>
    </source>
</evidence>
<dbReference type="PATRIC" id="fig|394096.3.peg.7077"/>
<evidence type="ECO:0000313" key="2">
    <source>
        <dbReference type="EMBL" id="KFE63153.1"/>
    </source>
</evidence>
<dbReference type="EMBL" id="JMCB01000018">
    <property type="protein sequence ID" value="KFE63153.1"/>
    <property type="molecule type" value="Genomic_DNA"/>
</dbReference>
<dbReference type="Proteomes" id="UP000028725">
    <property type="component" value="Unassembled WGS sequence"/>
</dbReference>
<protein>
    <recommendedName>
        <fullName evidence="4">Phosphate-selective porin O and P</fullName>
    </recommendedName>
</protein>
<feature type="compositionally biased region" description="Low complexity" evidence="1">
    <location>
        <begin position="1"/>
        <end position="21"/>
    </location>
</feature>
<dbReference type="InterPro" id="IPR023614">
    <property type="entry name" value="Porin_dom_sf"/>
</dbReference>
<sequence>MAPEAPAVGPSAPVAVSEAPAQTKKKKKKAKVEPLGENPEVAETAPADEEEGRSVRLFGRVFARASADGREDYTRSLSVPSARVGVNATFEYIEAEVTADLSSKNPLKDAFVRIADGDKRLRLYAGQFKAPFLARELESTWGLPLMRRGLVDDYLTETHELGGRRLGLMGEVRLKEFWGLKVSGGLFEGSKDALGQRTSEDAAARVTVRPFKALTVGASSYMAQVLEGTQRHAVAADGTLHLGALELSGEVVTGRLGVGPFTAQLGLVSYTLPLGHEWALQPLAGAEALQLRGELEGRGWAAVGGLNVLFSDSFKAQLQAERALRPGDEAPGTELSLQLATRF</sequence>
<dbReference type="STRING" id="394096.DB31_2746"/>
<accession>A0A085W640</accession>